<reference evidence="1 2" key="1">
    <citation type="submission" date="2018-04" db="EMBL/GenBank/DDBJ databases">
        <title>Genome sequencing of Gemmobacter.</title>
        <authorList>
            <person name="Yi H."/>
            <person name="Baek M.-G."/>
        </authorList>
    </citation>
    <scope>NUCLEOTIDE SEQUENCE [LARGE SCALE GENOMIC DNA]</scope>
    <source>
        <strain evidence="1 2">HYN0069</strain>
    </source>
</reference>
<name>A0A2S0UN55_9RHOB</name>
<sequence length="163" mass="18050">MHHRSVAVYDRFLGALSGLLTKAEAHCTAKGIKPEAMLTFRLFPDMLPFVKQVQLSCDFAARAAARLAGEEPKGFPDTETSFAELQDRIAAARGYMASFDKARYDGAEAKNITIKVRGSDMVMTGENFLNIYSLPQFYFHLTTAYNILRHNGVEIGKGDYMGG</sequence>
<dbReference type="AlphaFoldDB" id="A0A2S0UN55"/>
<dbReference type="Pfam" id="PF09351">
    <property type="entry name" value="DUF1993"/>
    <property type="match status" value="1"/>
</dbReference>
<dbReference type="PANTHER" id="PTHR36922:SF1">
    <property type="entry name" value="DUF1993 DOMAIN-CONTAINING PROTEIN"/>
    <property type="match status" value="1"/>
</dbReference>
<gene>
    <name evidence="1" type="ORF">HYN69_12685</name>
</gene>
<dbReference type="OrthoDB" id="338237at2"/>
<protein>
    <submittedName>
        <fullName evidence="1">DUF1993 domain-containing protein</fullName>
    </submittedName>
</protein>
<dbReference type="Proteomes" id="UP000244496">
    <property type="component" value="Chromosome"/>
</dbReference>
<proteinExistence type="predicted"/>
<accession>A0A2S0UN55</accession>
<dbReference type="SUPFAM" id="SSF109854">
    <property type="entry name" value="DinB/YfiT-like putative metalloenzymes"/>
    <property type="match status" value="1"/>
</dbReference>
<dbReference type="KEGG" id="geh:HYN69_12685"/>
<dbReference type="InterPro" id="IPR018531">
    <property type="entry name" value="DUF1993"/>
</dbReference>
<dbReference type="RefSeq" id="WP_108436066.1">
    <property type="nucleotide sequence ID" value="NZ_CP028918.1"/>
</dbReference>
<dbReference type="InterPro" id="IPR034660">
    <property type="entry name" value="DinB/YfiT-like"/>
</dbReference>
<keyword evidence="2" id="KW-1185">Reference proteome</keyword>
<dbReference type="PANTHER" id="PTHR36922">
    <property type="entry name" value="BLL2446 PROTEIN"/>
    <property type="match status" value="1"/>
</dbReference>
<evidence type="ECO:0000313" key="1">
    <source>
        <dbReference type="EMBL" id="AWB49249.1"/>
    </source>
</evidence>
<dbReference type="EMBL" id="CP028918">
    <property type="protein sequence ID" value="AWB49249.1"/>
    <property type="molecule type" value="Genomic_DNA"/>
</dbReference>
<dbReference type="Gene3D" id="1.20.120.450">
    <property type="entry name" value="dinb family like domain"/>
    <property type="match status" value="1"/>
</dbReference>
<organism evidence="1 2">
    <name type="scientific">Paragemmobacter aquarius</name>
    <dbReference type="NCBI Taxonomy" id="2169400"/>
    <lineage>
        <taxon>Bacteria</taxon>
        <taxon>Pseudomonadati</taxon>
        <taxon>Pseudomonadota</taxon>
        <taxon>Alphaproteobacteria</taxon>
        <taxon>Rhodobacterales</taxon>
        <taxon>Paracoccaceae</taxon>
        <taxon>Paragemmobacter</taxon>
    </lineage>
</organism>
<evidence type="ECO:0000313" key="2">
    <source>
        <dbReference type="Proteomes" id="UP000244496"/>
    </source>
</evidence>